<comment type="subcellular location">
    <subcellularLocation>
        <location evidence="1">Nucleus</location>
    </subcellularLocation>
</comment>
<dbReference type="InterPro" id="IPR045183">
    <property type="entry name" value="Ebi-like"/>
</dbReference>
<dbReference type="Gene3D" id="2.130.10.10">
    <property type="entry name" value="YVTN repeat-like/Quinoprotein amine dehydrogenase"/>
    <property type="match status" value="1"/>
</dbReference>
<name>A0A6A6R1T5_9PEZI</name>
<dbReference type="OrthoDB" id="1367865at2759"/>
<dbReference type="Proteomes" id="UP000799750">
    <property type="component" value="Unassembled WGS sequence"/>
</dbReference>
<protein>
    <submittedName>
        <fullName evidence="6">Uncharacterized protein</fullName>
    </submittedName>
</protein>
<evidence type="ECO:0000256" key="5">
    <source>
        <dbReference type="SAM" id="MobiDB-lite"/>
    </source>
</evidence>
<dbReference type="InterPro" id="IPR015943">
    <property type="entry name" value="WD40/YVTN_repeat-like_dom_sf"/>
</dbReference>
<evidence type="ECO:0000313" key="6">
    <source>
        <dbReference type="EMBL" id="KAF2497357.1"/>
    </source>
</evidence>
<dbReference type="InterPro" id="IPR006594">
    <property type="entry name" value="LisH"/>
</dbReference>
<dbReference type="GO" id="GO:0006357">
    <property type="term" value="P:regulation of transcription by RNA polymerase II"/>
    <property type="evidence" value="ECO:0007669"/>
    <property type="project" value="TreeGrafter"/>
</dbReference>
<keyword evidence="4" id="KW-0539">Nucleus</keyword>
<sequence length="593" mass="65677">MTVEPLSSNVVNYLVWRYLQESGFGNAAVQLSRSWYHNPDRLPFAKNVSSHALIHILQDGLWLDKLQAEVKDGQRRYQFGRDHGRPFSLHSTESSMLDQQPPPDLFEEMNGTSADAPARRGPAKKKQKKTNGIVDQQVNGDAMDIDHNGSLQITPSLRGESEAVLSDADSPSVVEEIPISTLSIGQSTYIQTEELPGYPPQRELNAPQATNLIAKEPDKEITHTLWDPSASSLLLTAGKSLARLQDITDTDLRRSLDFQIPLNEFIVTAVCFTSNEEVAIAAREEHINEQGDTMKTDKLIKIIDAGRDSRIISSVVGMVSTLRWNPSSRTLLSVSTTDMAGSIKIWTNDDTTPAFTAFAESAIMDAAWMTETEFVVCGLNIVQVYQIDGELKLLHSFEKDGTWETVKYDPLHRIIICAAYEEELMGVVYLDVTSKGIQTTKHPDKFFSGLKLSSLRQPAGDSGRVPCFVGTCAAAGAYIWDVGDPENPFQEYRHFSVPLATQARCLAISNSGDLVAVGTKDSVLIWRIIGGAYEVKWLWTEGSGLEVEQEQHLSWNHDDSRLAFSVGDQVWMPILIALNAANDQKVAVINLQE</sequence>
<evidence type="ECO:0000256" key="4">
    <source>
        <dbReference type="ARBA" id="ARBA00023242"/>
    </source>
</evidence>
<keyword evidence="3" id="KW-0677">Repeat</keyword>
<dbReference type="InterPro" id="IPR036322">
    <property type="entry name" value="WD40_repeat_dom_sf"/>
</dbReference>
<dbReference type="SUPFAM" id="SSF50978">
    <property type="entry name" value="WD40 repeat-like"/>
    <property type="match status" value="1"/>
</dbReference>
<evidence type="ECO:0000256" key="2">
    <source>
        <dbReference type="ARBA" id="ARBA00022574"/>
    </source>
</evidence>
<evidence type="ECO:0000313" key="7">
    <source>
        <dbReference type="Proteomes" id="UP000799750"/>
    </source>
</evidence>
<feature type="compositionally biased region" description="Polar residues" evidence="5">
    <location>
        <begin position="89"/>
        <end position="98"/>
    </location>
</feature>
<dbReference type="GO" id="GO:0003714">
    <property type="term" value="F:transcription corepressor activity"/>
    <property type="evidence" value="ECO:0007669"/>
    <property type="project" value="InterPro"/>
</dbReference>
<dbReference type="PANTHER" id="PTHR22846:SF2">
    <property type="entry name" value="F-BOX-LIKE_WD REPEAT-CONTAINING PROTEIN EBI"/>
    <property type="match status" value="1"/>
</dbReference>
<dbReference type="EMBL" id="MU004186">
    <property type="protein sequence ID" value="KAF2497357.1"/>
    <property type="molecule type" value="Genomic_DNA"/>
</dbReference>
<keyword evidence="2" id="KW-0853">WD repeat</keyword>
<evidence type="ECO:0000256" key="3">
    <source>
        <dbReference type="ARBA" id="ARBA00022737"/>
    </source>
</evidence>
<accession>A0A6A6R1T5</accession>
<dbReference type="GO" id="GO:0034967">
    <property type="term" value="C:Set3 complex"/>
    <property type="evidence" value="ECO:0007669"/>
    <property type="project" value="TreeGrafter"/>
</dbReference>
<reference evidence="6" key="1">
    <citation type="journal article" date="2020" name="Stud. Mycol.">
        <title>101 Dothideomycetes genomes: a test case for predicting lifestyles and emergence of pathogens.</title>
        <authorList>
            <person name="Haridas S."/>
            <person name="Albert R."/>
            <person name="Binder M."/>
            <person name="Bloem J."/>
            <person name="Labutti K."/>
            <person name="Salamov A."/>
            <person name="Andreopoulos B."/>
            <person name="Baker S."/>
            <person name="Barry K."/>
            <person name="Bills G."/>
            <person name="Bluhm B."/>
            <person name="Cannon C."/>
            <person name="Castanera R."/>
            <person name="Culley D."/>
            <person name="Daum C."/>
            <person name="Ezra D."/>
            <person name="Gonzalez J."/>
            <person name="Henrissat B."/>
            <person name="Kuo A."/>
            <person name="Liang C."/>
            <person name="Lipzen A."/>
            <person name="Lutzoni F."/>
            <person name="Magnuson J."/>
            <person name="Mondo S."/>
            <person name="Nolan M."/>
            <person name="Ohm R."/>
            <person name="Pangilinan J."/>
            <person name="Park H.-J."/>
            <person name="Ramirez L."/>
            <person name="Alfaro M."/>
            <person name="Sun H."/>
            <person name="Tritt A."/>
            <person name="Yoshinaga Y."/>
            <person name="Zwiers L.-H."/>
            <person name="Turgeon B."/>
            <person name="Goodwin S."/>
            <person name="Spatafora J."/>
            <person name="Crous P."/>
            <person name="Grigoriev I."/>
        </authorList>
    </citation>
    <scope>NUCLEOTIDE SEQUENCE</scope>
    <source>
        <strain evidence="6">CBS 269.34</strain>
    </source>
</reference>
<feature type="region of interest" description="Disordered" evidence="5">
    <location>
        <begin position="78"/>
        <end position="131"/>
    </location>
</feature>
<dbReference type="Pfam" id="PF08513">
    <property type="entry name" value="LisH"/>
    <property type="match status" value="1"/>
</dbReference>
<proteinExistence type="predicted"/>
<keyword evidence="7" id="KW-1185">Reference proteome</keyword>
<dbReference type="Gene3D" id="1.20.960.30">
    <property type="match status" value="1"/>
</dbReference>
<dbReference type="PANTHER" id="PTHR22846">
    <property type="entry name" value="WD40 REPEAT PROTEIN"/>
    <property type="match status" value="1"/>
</dbReference>
<evidence type="ECO:0000256" key="1">
    <source>
        <dbReference type="ARBA" id="ARBA00004123"/>
    </source>
</evidence>
<gene>
    <name evidence="6" type="ORF">BU16DRAFT_457014</name>
</gene>
<organism evidence="6 7">
    <name type="scientific">Lophium mytilinum</name>
    <dbReference type="NCBI Taxonomy" id="390894"/>
    <lineage>
        <taxon>Eukaryota</taxon>
        <taxon>Fungi</taxon>
        <taxon>Dikarya</taxon>
        <taxon>Ascomycota</taxon>
        <taxon>Pezizomycotina</taxon>
        <taxon>Dothideomycetes</taxon>
        <taxon>Pleosporomycetidae</taxon>
        <taxon>Mytilinidiales</taxon>
        <taxon>Mytilinidiaceae</taxon>
        <taxon>Lophium</taxon>
    </lineage>
</organism>
<dbReference type="AlphaFoldDB" id="A0A6A6R1T5"/>